<dbReference type="AlphaFoldDB" id="A0A9P4U1A1"/>
<reference evidence="2" key="1">
    <citation type="journal article" date="2020" name="Stud. Mycol.">
        <title>101 Dothideomycetes genomes: a test case for predicting lifestyles and emergence of pathogens.</title>
        <authorList>
            <person name="Haridas S."/>
            <person name="Albert R."/>
            <person name="Binder M."/>
            <person name="Bloem J."/>
            <person name="Labutti K."/>
            <person name="Salamov A."/>
            <person name="Andreopoulos B."/>
            <person name="Baker S."/>
            <person name="Barry K."/>
            <person name="Bills G."/>
            <person name="Bluhm B."/>
            <person name="Cannon C."/>
            <person name="Castanera R."/>
            <person name="Culley D."/>
            <person name="Daum C."/>
            <person name="Ezra D."/>
            <person name="Gonzalez J."/>
            <person name="Henrissat B."/>
            <person name="Kuo A."/>
            <person name="Liang C."/>
            <person name="Lipzen A."/>
            <person name="Lutzoni F."/>
            <person name="Magnuson J."/>
            <person name="Mondo S."/>
            <person name="Nolan M."/>
            <person name="Ohm R."/>
            <person name="Pangilinan J."/>
            <person name="Park H.-J."/>
            <person name="Ramirez L."/>
            <person name="Alfaro M."/>
            <person name="Sun H."/>
            <person name="Tritt A."/>
            <person name="Yoshinaga Y."/>
            <person name="Zwiers L.-H."/>
            <person name="Turgeon B."/>
            <person name="Goodwin S."/>
            <person name="Spatafora J."/>
            <person name="Crous P."/>
            <person name="Grigoriev I."/>
        </authorList>
    </citation>
    <scope>NUCLEOTIDE SEQUENCE</scope>
    <source>
        <strain evidence="2">CBS 130266</strain>
    </source>
</reference>
<comment type="caution">
    <text evidence="2">The sequence shown here is derived from an EMBL/GenBank/DDBJ whole genome shotgun (WGS) entry which is preliminary data.</text>
</comment>
<feature type="compositionally biased region" description="Low complexity" evidence="1">
    <location>
        <begin position="285"/>
        <end position="304"/>
    </location>
</feature>
<dbReference type="Proteomes" id="UP000800235">
    <property type="component" value="Unassembled WGS sequence"/>
</dbReference>
<feature type="compositionally biased region" description="Basic and acidic residues" evidence="1">
    <location>
        <begin position="322"/>
        <end position="338"/>
    </location>
</feature>
<feature type="non-terminal residue" evidence="2">
    <location>
        <position position="1"/>
    </location>
</feature>
<feature type="compositionally biased region" description="Acidic residues" evidence="1">
    <location>
        <begin position="237"/>
        <end position="251"/>
    </location>
</feature>
<sequence length="350" mass="38840">DDPRFQRAVQSLQHNVEAATDATAENLYGFSQRYINPCFASIGNCLQGCTASCFPRDEQRRRRHRNQPRGRAESSFDFYDDWEEEENEGLFGWGNTGNNDELDRLLAGSSASQPGRERAMSYGTRNANPRIRRSSVAKGDAPDPNIIPASHYLGFMDRLPWKLGRKGLRYKPSAADLQEHPGQHKYIAASLEEQPLIEESDEDVAVVSPKKHKRVRSATTTSGHTTSSLSSRGDLFPSDDEDDAVPLDDEFAMALERKTTGSGPDDGSSGRTRSSKNRSARNSQLSVRTLSTRSMSSSDRNLSSANMAEVRTIPTLSELEAEESKARQEEEAEVEKKRNAAQSLALKRGL</sequence>
<feature type="compositionally biased region" description="Low complexity" evidence="1">
    <location>
        <begin position="217"/>
        <end position="231"/>
    </location>
</feature>
<keyword evidence="3" id="KW-1185">Reference proteome</keyword>
<accession>A0A9P4U1A1</accession>
<proteinExistence type="predicted"/>
<name>A0A9P4U1A1_9PEZI</name>
<feature type="non-terminal residue" evidence="2">
    <location>
        <position position="350"/>
    </location>
</feature>
<feature type="region of interest" description="Disordered" evidence="1">
    <location>
        <begin position="200"/>
        <end position="350"/>
    </location>
</feature>
<feature type="compositionally biased region" description="Low complexity" evidence="1">
    <location>
        <begin position="260"/>
        <end position="272"/>
    </location>
</feature>
<evidence type="ECO:0000256" key="1">
    <source>
        <dbReference type="SAM" id="MobiDB-lite"/>
    </source>
</evidence>
<dbReference type="EMBL" id="MU007021">
    <property type="protein sequence ID" value="KAF2433266.1"/>
    <property type="molecule type" value="Genomic_DNA"/>
</dbReference>
<gene>
    <name evidence="2" type="ORF">EJ08DRAFT_558130</name>
</gene>
<evidence type="ECO:0000313" key="3">
    <source>
        <dbReference type="Proteomes" id="UP000800235"/>
    </source>
</evidence>
<organism evidence="2 3">
    <name type="scientific">Tothia fuscella</name>
    <dbReference type="NCBI Taxonomy" id="1048955"/>
    <lineage>
        <taxon>Eukaryota</taxon>
        <taxon>Fungi</taxon>
        <taxon>Dikarya</taxon>
        <taxon>Ascomycota</taxon>
        <taxon>Pezizomycotina</taxon>
        <taxon>Dothideomycetes</taxon>
        <taxon>Pleosporomycetidae</taxon>
        <taxon>Venturiales</taxon>
        <taxon>Cylindrosympodiaceae</taxon>
        <taxon>Tothia</taxon>
    </lineage>
</organism>
<evidence type="ECO:0000313" key="2">
    <source>
        <dbReference type="EMBL" id="KAF2433266.1"/>
    </source>
</evidence>
<protein>
    <submittedName>
        <fullName evidence="2">Uncharacterized protein</fullName>
    </submittedName>
</protein>
<dbReference type="OrthoDB" id="5421971at2759"/>